<dbReference type="RefSeq" id="WP_304561085.1">
    <property type="nucleotide sequence ID" value="NZ_JAUQSZ010000006.1"/>
</dbReference>
<dbReference type="InterPro" id="IPR012312">
    <property type="entry name" value="Hemerythrin-like"/>
</dbReference>
<gene>
    <name evidence="2" type="ORF">Q5H94_09805</name>
</gene>
<reference evidence="2" key="1">
    <citation type="submission" date="2023-07" db="EMBL/GenBank/DDBJ databases">
        <authorList>
            <person name="Kim M.K."/>
        </authorList>
    </citation>
    <scope>NUCLEOTIDE SEQUENCE</scope>
    <source>
        <strain evidence="2">CA1-15</strain>
    </source>
</reference>
<name>A0ABT8ZYG8_9SPHN</name>
<evidence type="ECO:0000313" key="2">
    <source>
        <dbReference type="EMBL" id="MDO7842622.1"/>
    </source>
</evidence>
<dbReference type="Pfam" id="PF01814">
    <property type="entry name" value="Hemerythrin"/>
    <property type="match status" value="1"/>
</dbReference>
<sequence>MIIGAPELLDEHRRILAAVAGNERQIAGPRPESSAELAAKRWTFTRELLAHFANEEATLLRPLMNDRRPHVAAMATKALAEQNRLLNDFKDHVRRWGSLASEAEWPDYVRATRALMQRIRTRIHHEESSLYSQLPAQTNRRGVAEPDTRYVGEAAQIRNVIFDGKAA</sequence>
<evidence type="ECO:0000259" key="1">
    <source>
        <dbReference type="Pfam" id="PF01814"/>
    </source>
</evidence>
<dbReference type="EMBL" id="JAUQSZ010000006">
    <property type="protein sequence ID" value="MDO7842622.1"/>
    <property type="molecule type" value="Genomic_DNA"/>
</dbReference>
<protein>
    <submittedName>
        <fullName evidence="2">Hemerythrin domain-containing protein</fullName>
    </submittedName>
</protein>
<dbReference type="Proteomes" id="UP001176468">
    <property type="component" value="Unassembled WGS sequence"/>
</dbReference>
<dbReference type="Gene3D" id="1.20.120.520">
    <property type="entry name" value="nmb1532 protein domain like"/>
    <property type="match status" value="1"/>
</dbReference>
<organism evidence="2 3">
    <name type="scientific">Sphingomonas immobilis</name>
    <dbReference type="NCBI Taxonomy" id="3063997"/>
    <lineage>
        <taxon>Bacteria</taxon>
        <taxon>Pseudomonadati</taxon>
        <taxon>Pseudomonadota</taxon>
        <taxon>Alphaproteobacteria</taxon>
        <taxon>Sphingomonadales</taxon>
        <taxon>Sphingomonadaceae</taxon>
        <taxon>Sphingomonas</taxon>
    </lineage>
</organism>
<keyword evidence="3" id="KW-1185">Reference proteome</keyword>
<feature type="domain" description="Hemerythrin-like" evidence="1">
    <location>
        <begin position="7"/>
        <end position="133"/>
    </location>
</feature>
<comment type="caution">
    <text evidence="2">The sequence shown here is derived from an EMBL/GenBank/DDBJ whole genome shotgun (WGS) entry which is preliminary data.</text>
</comment>
<proteinExistence type="predicted"/>
<evidence type="ECO:0000313" key="3">
    <source>
        <dbReference type="Proteomes" id="UP001176468"/>
    </source>
</evidence>
<accession>A0ABT8ZYG8</accession>